<dbReference type="PANTHER" id="PTHR43610:SF1">
    <property type="entry name" value="N-ACETYLTRANSFERASE DOMAIN-CONTAINING PROTEIN"/>
    <property type="match status" value="1"/>
</dbReference>
<dbReference type="SUPFAM" id="SSF55729">
    <property type="entry name" value="Acyl-CoA N-acyltransferases (Nat)"/>
    <property type="match status" value="1"/>
</dbReference>
<keyword evidence="3" id="KW-1185">Reference proteome</keyword>
<dbReference type="AlphaFoldDB" id="A0A507FRD5"/>
<dbReference type="STRING" id="246404.A0A507FRD5"/>
<comment type="caution">
    <text evidence="2">The sequence shown here is derived from an EMBL/GenBank/DDBJ whole genome shotgun (WGS) entry which is preliminary data.</text>
</comment>
<dbReference type="InterPro" id="IPR000182">
    <property type="entry name" value="GNAT_dom"/>
</dbReference>
<dbReference type="OrthoDB" id="64477at2759"/>
<organism evidence="2 3">
    <name type="scientific">Chytriomyces confervae</name>
    <dbReference type="NCBI Taxonomy" id="246404"/>
    <lineage>
        <taxon>Eukaryota</taxon>
        <taxon>Fungi</taxon>
        <taxon>Fungi incertae sedis</taxon>
        <taxon>Chytridiomycota</taxon>
        <taxon>Chytridiomycota incertae sedis</taxon>
        <taxon>Chytridiomycetes</taxon>
        <taxon>Chytridiales</taxon>
        <taxon>Chytriomycetaceae</taxon>
        <taxon>Chytriomyces</taxon>
    </lineage>
</organism>
<name>A0A507FRD5_9FUNG</name>
<dbReference type="Gene3D" id="3.40.630.30">
    <property type="match status" value="1"/>
</dbReference>
<proteinExistence type="predicted"/>
<evidence type="ECO:0000259" key="1">
    <source>
        <dbReference type="Pfam" id="PF13302"/>
    </source>
</evidence>
<protein>
    <recommendedName>
        <fullName evidence="1">N-acetyltransferase domain-containing protein</fullName>
    </recommendedName>
</protein>
<dbReference type="PANTHER" id="PTHR43610">
    <property type="entry name" value="BLL6696 PROTEIN"/>
    <property type="match status" value="1"/>
</dbReference>
<evidence type="ECO:0000313" key="2">
    <source>
        <dbReference type="EMBL" id="TPX77988.1"/>
    </source>
</evidence>
<dbReference type="Proteomes" id="UP000320333">
    <property type="component" value="Unassembled WGS sequence"/>
</dbReference>
<sequence>MASAQPQPAYARTTLSLPKGRFILSHPLTEQDDEPQNALFKSPEFTKYLPNFNPNPTLQDTIQRRLTQTADRNTKVFSIRTKDTNEFVGSLGLYRMEHDNKATEAGLAVFTNKHRSGIASEALFLLLDHAFTDVDKGGMGFNRVTFVTNALNAAMRGWLEKAAGATQEALFRDAWRDASKDTYFDSVTYAILKREWEGTSRKKLLEKVERYFE</sequence>
<reference evidence="2 3" key="1">
    <citation type="journal article" date="2019" name="Sci. Rep.">
        <title>Comparative genomics of chytrid fungi reveal insights into the obligate biotrophic and pathogenic lifestyle of Synchytrium endobioticum.</title>
        <authorList>
            <person name="van de Vossenberg B.T.L.H."/>
            <person name="Warris S."/>
            <person name="Nguyen H.D.T."/>
            <person name="van Gent-Pelzer M.P.E."/>
            <person name="Joly D.L."/>
            <person name="van de Geest H.C."/>
            <person name="Bonants P.J.M."/>
            <person name="Smith D.S."/>
            <person name="Levesque C.A."/>
            <person name="van der Lee T.A.J."/>
        </authorList>
    </citation>
    <scope>NUCLEOTIDE SEQUENCE [LARGE SCALE GENOMIC DNA]</scope>
    <source>
        <strain evidence="2 3">CBS 675.73</strain>
    </source>
</reference>
<dbReference type="Pfam" id="PF13302">
    <property type="entry name" value="Acetyltransf_3"/>
    <property type="match status" value="1"/>
</dbReference>
<feature type="domain" description="N-acetyltransferase" evidence="1">
    <location>
        <begin position="23"/>
        <end position="162"/>
    </location>
</feature>
<gene>
    <name evidence="2" type="ORF">CcCBS67573_g00774</name>
</gene>
<dbReference type="EMBL" id="QEAP01000011">
    <property type="protein sequence ID" value="TPX77988.1"/>
    <property type="molecule type" value="Genomic_DNA"/>
</dbReference>
<dbReference type="GO" id="GO:0016747">
    <property type="term" value="F:acyltransferase activity, transferring groups other than amino-acyl groups"/>
    <property type="evidence" value="ECO:0007669"/>
    <property type="project" value="InterPro"/>
</dbReference>
<evidence type="ECO:0000313" key="3">
    <source>
        <dbReference type="Proteomes" id="UP000320333"/>
    </source>
</evidence>
<dbReference type="InterPro" id="IPR016181">
    <property type="entry name" value="Acyl_CoA_acyltransferase"/>
</dbReference>
<accession>A0A507FRD5</accession>